<evidence type="ECO:0000259" key="5">
    <source>
        <dbReference type="Pfam" id="PF24057"/>
    </source>
</evidence>
<proteinExistence type="predicted"/>
<sequence length="718" mass="80997">MSGKWVYMLMKVRWAAVILGLLNMVVIILGIILIFKMVEGERCSKRDVLAIAGIWLLCFLRIIAMLRTAIAQRATALLVVSQTETPIADALIRHQKRMRYKRWLWWTRAAMFITVLQFIAAIYLFFRLWQHFSQPPTANTLLQCLAGSDVLRWRSFYTTQDHAWKTHYQEVFDYGLREALCCMGRAKYLTVLEEDEVYSVAQLLGDLVAYRASGTGHLELLAGLALLQRNDHITEIHQDMVEAPEERIHEAVVYHPFAEAAYTGLLLDFGRNPVLFPCAWAWLYRQGILTPWTRNRRPVLEGDNWWRGHAAAFLKDLNLTPDVLRKGRVNQMVKCKAAYFVVVLHHLKCVVIAVRGTESPEDLITDALCRECNLTTEELDGLSKHHQDLGPSLSHYGHSGVVEAARDIFMQIEGSAAGSGGFLSSLLGAGCECEGYEIRIVGHSLGGAIGALLGLRLYDRFPRLHVYAYGPLPCMDAVIADACSGFITSIVYQHEFSARLSVTSILRLRASALVALSSNSNTDCTAIYRLARRFLGENNQLRGDNRFSASDLTAVVMKAEENRGIHHSGSMERAKDISHGKNTKMENSSCDEIDCSSSHSFMKPYYQSSADIVEDPVSQFIEDVPSAPEDIPDLFLPGLVIYIVPERNNLETTLWKLWTAQDNECSYRAYIANKDSFKDIIVSPTMFLDHLPWRCHYALKKVLDTRRSQLIPDGSQVV</sequence>
<feature type="transmembrane region" description="Helical" evidence="3">
    <location>
        <begin position="103"/>
        <end position="126"/>
    </location>
</feature>
<dbReference type="PANTHER" id="PTHR47030:SF2">
    <property type="entry name" value="LIPASE CLASS 3 FAMILY PROTEIN"/>
    <property type="match status" value="1"/>
</dbReference>
<dbReference type="PANTHER" id="PTHR47030">
    <property type="entry name" value="LIPASE CLASS 3 FAMILY PROTEIN"/>
    <property type="match status" value="1"/>
</dbReference>
<evidence type="ECO:0008006" key="8">
    <source>
        <dbReference type="Google" id="ProtNLM"/>
    </source>
</evidence>
<dbReference type="InterPro" id="IPR055782">
    <property type="entry name" value="DUF7358"/>
</dbReference>
<evidence type="ECO:0000256" key="1">
    <source>
        <dbReference type="ARBA" id="ARBA00022801"/>
    </source>
</evidence>
<dbReference type="GO" id="GO:0016787">
    <property type="term" value="F:hydrolase activity"/>
    <property type="evidence" value="ECO:0007669"/>
    <property type="project" value="UniProtKB-KW"/>
</dbReference>
<dbReference type="InterPro" id="IPR029058">
    <property type="entry name" value="AB_hydrolase_fold"/>
</dbReference>
<dbReference type="Proteomes" id="UP000077755">
    <property type="component" value="Chromosome 8"/>
</dbReference>
<feature type="transmembrane region" description="Helical" evidence="3">
    <location>
        <begin position="47"/>
        <end position="64"/>
    </location>
</feature>
<organism evidence="6 7">
    <name type="scientific">Daucus carota subsp. sativus</name>
    <name type="common">Carrot</name>
    <dbReference type="NCBI Taxonomy" id="79200"/>
    <lineage>
        <taxon>Eukaryota</taxon>
        <taxon>Viridiplantae</taxon>
        <taxon>Streptophyta</taxon>
        <taxon>Embryophyta</taxon>
        <taxon>Tracheophyta</taxon>
        <taxon>Spermatophyta</taxon>
        <taxon>Magnoliopsida</taxon>
        <taxon>eudicotyledons</taxon>
        <taxon>Gunneridae</taxon>
        <taxon>Pentapetalae</taxon>
        <taxon>asterids</taxon>
        <taxon>campanulids</taxon>
        <taxon>Apiales</taxon>
        <taxon>Apiaceae</taxon>
        <taxon>Apioideae</taxon>
        <taxon>Scandiceae</taxon>
        <taxon>Daucinae</taxon>
        <taxon>Daucus</taxon>
        <taxon>Daucus sect. Daucus</taxon>
    </lineage>
</organism>
<dbReference type="Pfam" id="PF01764">
    <property type="entry name" value="Lipase_3"/>
    <property type="match status" value="1"/>
</dbReference>
<feature type="region of interest" description="Disordered" evidence="2">
    <location>
        <begin position="567"/>
        <end position="589"/>
    </location>
</feature>
<protein>
    <recommendedName>
        <fullName evidence="8">Fungal lipase-like domain-containing protein</fullName>
    </recommendedName>
</protein>
<feature type="domain" description="Fungal lipase-type" evidence="4">
    <location>
        <begin position="351"/>
        <end position="498"/>
    </location>
</feature>
<dbReference type="CDD" id="cd00519">
    <property type="entry name" value="Lipase_3"/>
    <property type="match status" value="1"/>
</dbReference>
<dbReference type="EMBL" id="CP093350">
    <property type="protein sequence ID" value="WOH11593.1"/>
    <property type="molecule type" value="Genomic_DNA"/>
</dbReference>
<keyword evidence="3" id="KW-0472">Membrane</keyword>
<keyword evidence="3" id="KW-1133">Transmembrane helix</keyword>
<evidence type="ECO:0000256" key="2">
    <source>
        <dbReference type="SAM" id="MobiDB-lite"/>
    </source>
</evidence>
<name>A0AAF0XP27_DAUCS</name>
<dbReference type="InterPro" id="IPR002921">
    <property type="entry name" value="Fungal_lipase-type"/>
</dbReference>
<feature type="transmembrane region" description="Helical" evidence="3">
    <location>
        <begin position="12"/>
        <end position="35"/>
    </location>
</feature>
<evidence type="ECO:0000259" key="4">
    <source>
        <dbReference type="Pfam" id="PF01764"/>
    </source>
</evidence>
<dbReference type="SUPFAM" id="SSF53474">
    <property type="entry name" value="alpha/beta-Hydrolases"/>
    <property type="match status" value="1"/>
</dbReference>
<dbReference type="Gene3D" id="3.40.50.1820">
    <property type="entry name" value="alpha/beta hydrolase"/>
    <property type="match status" value="1"/>
</dbReference>
<gene>
    <name evidence="6" type="ORF">DCAR_0831083</name>
</gene>
<feature type="domain" description="DUF7358" evidence="5">
    <location>
        <begin position="10"/>
        <end position="135"/>
    </location>
</feature>
<accession>A0AAF0XP27</accession>
<evidence type="ECO:0000313" key="7">
    <source>
        <dbReference type="Proteomes" id="UP000077755"/>
    </source>
</evidence>
<feature type="compositionally biased region" description="Basic and acidic residues" evidence="2">
    <location>
        <begin position="567"/>
        <end position="579"/>
    </location>
</feature>
<dbReference type="GO" id="GO:0006629">
    <property type="term" value="P:lipid metabolic process"/>
    <property type="evidence" value="ECO:0007669"/>
    <property type="project" value="InterPro"/>
</dbReference>
<dbReference type="Pfam" id="PF24057">
    <property type="entry name" value="DUF7358"/>
    <property type="match status" value="2"/>
</dbReference>
<reference evidence="6" key="2">
    <citation type="submission" date="2022-03" db="EMBL/GenBank/DDBJ databases">
        <title>Draft title - Genomic analysis of global carrot germplasm unveils the trajectory of domestication and the origin of high carotenoid orange carrot.</title>
        <authorList>
            <person name="Iorizzo M."/>
            <person name="Ellison S."/>
            <person name="Senalik D."/>
            <person name="Macko-Podgorni A."/>
            <person name="Grzebelus D."/>
            <person name="Bostan H."/>
            <person name="Rolling W."/>
            <person name="Curaba J."/>
            <person name="Simon P."/>
        </authorList>
    </citation>
    <scope>NUCLEOTIDE SEQUENCE</scope>
    <source>
        <tissue evidence="6">Leaf</tissue>
    </source>
</reference>
<evidence type="ECO:0000313" key="6">
    <source>
        <dbReference type="EMBL" id="WOH11593.1"/>
    </source>
</evidence>
<dbReference type="AlphaFoldDB" id="A0AAF0XP27"/>
<keyword evidence="1" id="KW-0378">Hydrolase</keyword>
<keyword evidence="3" id="KW-0812">Transmembrane</keyword>
<evidence type="ECO:0000256" key="3">
    <source>
        <dbReference type="SAM" id="Phobius"/>
    </source>
</evidence>
<keyword evidence="7" id="KW-1185">Reference proteome</keyword>
<feature type="domain" description="DUF7358" evidence="5">
    <location>
        <begin position="140"/>
        <end position="210"/>
    </location>
</feature>
<reference evidence="6" key="1">
    <citation type="journal article" date="2016" name="Nat. Genet.">
        <title>A high-quality carrot genome assembly provides new insights into carotenoid accumulation and asterid genome evolution.</title>
        <authorList>
            <person name="Iorizzo M."/>
            <person name="Ellison S."/>
            <person name="Senalik D."/>
            <person name="Zeng P."/>
            <person name="Satapoomin P."/>
            <person name="Huang J."/>
            <person name="Bowman M."/>
            <person name="Iovene M."/>
            <person name="Sanseverino W."/>
            <person name="Cavagnaro P."/>
            <person name="Yildiz M."/>
            <person name="Macko-Podgorni A."/>
            <person name="Moranska E."/>
            <person name="Grzebelus E."/>
            <person name="Grzebelus D."/>
            <person name="Ashrafi H."/>
            <person name="Zheng Z."/>
            <person name="Cheng S."/>
            <person name="Spooner D."/>
            <person name="Van Deynze A."/>
            <person name="Simon P."/>
        </authorList>
    </citation>
    <scope>NUCLEOTIDE SEQUENCE</scope>
    <source>
        <tissue evidence="6">Leaf</tissue>
    </source>
</reference>